<feature type="compositionally biased region" description="Low complexity" evidence="1">
    <location>
        <begin position="168"/>
        <end position="182"/>
    </location>
</feature>
<evidence type="ECO:0000313" key="3">
    <source>
        <dbReference type="Proteomes" id="UP000663852"/>
    </source>
</evidence>
<feature type="compositionally biased region" description="Basic and acidic residues" evidence="1">
    <location>
        <begin position="1"/>
        <end position="12"/>
    </location>
</feature>
<dbReference type="AlphaFoldDB" id="A0A815QIF7"/>
<feature type="compositionally biased region" description="Polar residues" evidence="1">
    <location>
        <begin position="13"/>
        <end position="26"/>
    </location>
</feature>
<dbReference type="Proteomes" id="UP000663852">
    <property type="component" value="Unassembled WGS sequence"/>
</dbReference>
<name>A0A815QIF7_ADIRI</name>
<feature type="region of interest" description="Disordered" evidence="1">
    <location>
        <begin position="93"/>
        <end position="206"/>
    </location>
</feature>
<dbReference type="OrthoDB" id="10010998at2759"/>
<protein>
    <submittedName>
        <fullName evidence="2">Uncharacterized protein</fullName>
    </submittedName>
</protein>
<feature type="region of interest" description="Disordered" evidence="1">
    <location>
        <begin position="407"/>
        <end position="433"/>
    </location>
</feature>
<dbReference type="EMBL" id="CAJNOJ010000482">
    <property type="protein sequence ID" value="CAF1463396.1"/>
    <property type="molecule type" value="Genomic_DNA"/>
</dbReference>
<gene>
    <name evidence="2" type="ORF">EDS130_LOCUS40308</name>
</gene>
<feature type="compositionally biased region" description="Basic and acidic residues" evidence="1">
    <location>
        <begin position="119"/>
        <end position="141"/>
    </location>
</feature>
<reference evidence="2" key="1">
    <citation type="submission" date="2021-02" db="EMBL/GenBank/DDBJ databases">
        <authorList>
            <person name="Nowell W R."/>
        </authorList>
    </citation>
    <scope>NUCLEOTIDE SEQUENCE</scope>
</reference>
<proteinExistence type="predicted"/>
<sequence>MVSTNKSKEKASSSRQKATTENNNQMVLLRDESSQELMVVDTHKVSSLNKKAKIASGVKVTYEDELKKRSRGLVLIIGNEGECLQMKQTVEGNADKENSDVSEPEDASPEASQSTIEPKTSEKVNEKPKDNEDAYADERQKQQQQLDKDELDDSLISSQIIDQENDGSTLAATTNQSNSSNNERGKKRTHDDSDENVQHRKRRLNGSTMVSFSTYASKEKECVALQAQIAKYEQEWMPRPKDPKVIQYLIEITNILNQNKNNEEEDLGDALENIMGHLEINEHDLQLCHGRSATVTARHIMKFKYPNPDDNCTIRNIGEAVIQAIISQRYISTISAHALARYHASVSEEIVLSTSDTQMFESHDDADDDDRILRPEEEIDSGEVDMDTDVPLDAFDELQLEAEADVDEMEEDEAKFSFVNDDRSDAESRPSSERPITMKDIACLLVLFKRRHKLSIQCISDLLALLSLFGIRDIPRSWYHLKCLVEPINPSPSYFFTCSSCQSASMDSRKCSNCQHDMPSDSYQDTFVTFSIKDQIQLVLNNNSGIDLFSSSTNCALSDVTNGRFYKQLKTLCSDHFLTLTMNVDGVQVKKGCKTSIWPILFALNEIPSSKRYSVENTIIGGIWLGVHKPSRWQMKSFLSPVIDELSLLEKGHTYVYFRNSSKEQNQLTKVFLIAACCDKPAQALLQNLPEPIAAFGCGRCEIQGIW</sequence>
<feature type="region of interest" description="Disordered" evidence="1">
    <location>
        <begin position="357"/>
        <end position="380"/>
    </location>
</feature>
<evidence type="ECO:0000256" key="1">
    <source>
        <dbReference type="SAM" id="MobiDB-lite"/>
    </source>
</evidence>
<accession>A0A815QIF7</accession>
<feature type="compositionally biased region" description="Basic and acidic residues" evidence="1">
    <location>
        <begin position="420"/>
        <end position="432"/>
    </location>
</feature>
<comment type="caution">
    <text evidence="2">The sequence shown here is derived from an EMBL/GenBank/DDBJ whole genome shotgun (WGS) entry which is preliminary data.</text>
</comment>
<dbReference type="InterPro" id="IPR009667">
    <property type="entry name" value="DUF1258"/>
</dbReference>
<dbReference type="Pfam" id="PF06869">
    <property type="entry name" value="DUF1258"/>
    <property type="match status" value="1"/>
</dbReference>
<evidence type="ECO:0000313" key="2">
    <source>
        <dbReference type="EMBL" id="CAF1463396.1"/>
    </source>
</evidence>
<feature type="region of interest" description="Disordered" evidence="1">
    <location>
        <begin position="1"/>
        <end position="35"/>
    </location>
</feature>
<organism evidence="2 3">
    <name type="scientific">Adineta ricciae</name>
    <name type="common">Rotifer</name>
    <dbReference type="NCBI Taxonomy" id="249248"/>
    <lineage>
        <taxon>Eukaryota</taxon>
        <taxon>Metazoa</taxon>
        <taxon>Spiralia</taxon>
        <taxon>Gnathifera</taxon>
        <taxon>Rotifera</taxon>
        <taxon>Eurotatoria</taxon>
        <taxon>Bdelloidea</taxon>
        <taxon>Adinetida</taxon>
        <taxon>Adinetidae</taxon>
        <taxon>Adineta</taxon>
    </lineage>
</organism>